<reference evidence="3 4" key="1">
    <citation type="submission" date="2016-03" db="EMBL/GenBank/DDBJ databases">
        <title>Complete genome of Aminobacter aminovorans KCTC 2477.</title>
        <authorList>
            <person name="Kim K.M."/>
        </authorList>
    </citation>
    <scope>NUCLEOTIDE SEQUENCE [LARGE SCALE GENOMIC DNA]</scope>
    <source>
        <strain evidence="3 4">KCTC 2477</strain>
    </source>
</reference>
<feature type="region of interest" description="Disordered" evidence="1">
    <location>
        <begin position="148"/>
        <end position="179"/>
    </location>
</feature>
<evidence type="ECO:0000313" key="3">
    <source>
        <dbReference type="EMBL" id="AMS39731.1"/>
    </source>
</evidence>
<evidence type="ECO:0000256" key="1">
    <source>
        <dbReference type="SAM" id="MobiDB-lite"/>
    </source>
</evidence>
<dbReference type="KEGG" id="aak:AA2016_0793"/>
<accession>A0AAC8YKC6</accession>
<keyword evidence="2" id="KW-1133">Transmembrane helix</keyword>
<dbReference type="NCBIfam" id="NF008528">
    <property type="entry name" value="PRK11463.1-2"/>
    <property type="match status" value="1"/>
</dbReference>
<proteinExistence type="predicted"/>
<organism evidence="3 4">
    <name type="scientific">Aminobacter aminovorans</name>
    <name type="common">Chelatobacter heintzii</name>
    <dbReference type="NCBI Taxonomy" id="83263"/>
    <lineage>
        <taxon>Bacteria</taxon>
        <taxon>Pseudomonadati</taxon>
        <taxon>Pseudomonadota</taxon>
        <taxon>Alphaproteobacteria</taxon>
        <taxon>Hyphomicrobiales</taxon>
        <taxon>Phyllobacteriaceae</taxon>
        <taxon>Aminobacter</taxon>
    </lineage>
</organism>
<feature type="transmembrane region" description="Helical" evidence="2">
    <location>
        <begin position="48"/>
        <end position="70"/>
    </location>
</feature>
<evidence type="ECO:0000313" key="4">
    <source>
        <dbReference type="Proteomes" id="UP000075755"/>
    </source>
</evidence>
<dbReference type="PANTHER" id="PTHR35335">
    <property type="entry name" value="UPF0716 PROTEIN FXSA"/>
    <property type="match status" value="1"/>
</dbReference>
<gene>
    <name evidence="3" type="ORF">AA2016_0793</name>
</gene>
<dbReference type="GO" id="GO:0016020">
    <property type="term" value="C:membrane"/>
    <property type="evidence" value="ECO:0007669"/>
    <property type="project" value="InterPro"/>
</dbReference>
<dbReference type="AlphaFoldDB" id="A0AAC8YKC6"/>
<dbReference type="PANTHER" id="PTHR35335:SF1">
    <property type="entry name" value="UPF0716 PROTEIN FXSA"/>
    <property type="match status" value="1"/>
</dbReference>
<evidence type="ECO:0000256" key="2">
    <source>
        <dbReference type="SAM" id="Phobius"/>
    </source>
</evidence>
<dbReference type="EMBL" id="CP015005">
    <property type="protein sequence ID" value="AMS39731.1"/>
    <property type="molecule type" value="Genomic_DNA"/>
</dbReference>
<keyword evidence="2" id="KW-0812">Transmembrane</keyword>
<dbReference type="Proteomes" id="UP000075755">
    <property type="component" value="Chromosome"/>
</dbReference>
<protein>
    <submittedName>
        <fullName evidence="3">Exclusion suppressor FxsA</fullName>
    </submittedName>
</protein>
<sequence>MHYACDRIWLSRQLKPDGSTLFMLPLLLLALPLLEIAGFVVVGSEIGVLATIGLILLSGIVGSILLRVQGFGVMTRIRKEMDAGRDPSKELANGAMIVLAGILLLIPGFISDIIGILLFLPPVRALAWRFLSKRVRFSTDFGGFARRGGPAGGKTIDLDEDDFTRQPDPNSPWRSIRDE</sequence>
<dbReference type="Pfam" id="PF04186">
    <property type="entry name" value="FxsA"/>
    <property type="match status" value="1"/>
</dbReference>
<name>A0AAC8YKC6_AMIAI</name>
<keyword evidence="2" id="KW-0472">Membrane</keyword>
<dbReference type="InterPro" id="IPR007313">
    <property type="entry name" value="FxsA"/>
</dbReference>
<feature type="transmembrane region" description="Helical" evidence="2">
    <location>
        <begin position="21"/>
        <end position="42"/>
    </location>
</feature>